<evidence type="ECO:0000256" key="5">
    <source>
        <dbReference type="ARBA" id="ARBA00022692"/>
    </source>
</evidence>
<evidence type="ECO:0000313" key="12">
    <source>
        <dbReference type="Proteomes" id="UP000669903"/>
    </source>
</evidence>
<keyword evidence="5 10" id="KW-0812">Transmembrane</keyword>
<evidence type="ECO:0000256" key="8">
    <source>
        <dbReference type="ARBA" id="ARBA00031029"/>
    </source>
</evidence>
<evidence type="ECO:0000256" key="3">
    <source>
        <dbReference type="ARBA" id="ARBA00021007"/>
    </source>
</evidence>
<feature type="transmembrane region" description="Helical" evidence="10">
    <location>
        <begin position="6"/>
        <end position="25"/>
    </location>
</feature>
<comment type="catalytic activity">
    <reaction evidence="9">
        <text>a ubiquinone + NADH + 5 H(+)(in) = a ubiquinol + NAD(+) + 4 H(+)(out)</text>
        <dbReference type="Rhea" id="RHEA:29091"/>
        <dbReference type="Rhea" id="RHEA-COMP:9565"/>
        <dbReference type="Rhea" id="RHEA-COMP:9566"/>
        <dbReference type="ChEBI" id="CHEBI:15378"/>
        <dbReference type="ChEBI" id="CHEBI:16389"/>
        <dbReference type="ChEBI" id="CHEBI:17976"/>
        <dbReference type="ChEBI" id="CHEBI:57540"/>
        <dbReference type="ChEBI" id="CHEBI:57945"/>
        <dbReference type="EC" id="7.1.1.2"/>
    </reaction>
</comment>
<feature type="non-terminal residue" evidence="11">
    <location>
        <position position="1"/>
    </location>
</feature>
<keyword evidence="4" id="KW-0813">Transport</keyword>
<evidence type="ECO:0000256" key="7">
    <source>
        <dbReference type="ARBA" id="ARBA00023136"/>
    </source>
</evidence>
<name>A0A836K1T0_9HYME</name>
<feature type="non-terminal residue" evidence="11">
    <location>
        <position position="98"/>
    </location>
</feature>
<proteinExistence type="inferred from homology"/>
<dbReference type="AlphaFoldDB" id="A0A836K1T0"/>
<evidence type="ECO:0000313" key="11">
    <source>
        <dbReference type="EMBL" id="KAG5344562.1"/>
    </source>
</evidence>
<sequence length="98" mass="12066">YKRYLINFIILFALPSILFLINVIISKKYLNQEKIFPFECEFNPISRARLPSRTQFFIISHIFLFFDIQIAFLVTLIYILINFNPFTIFYYLYFFYLF</sequence>
<keyword evidence="7 10" id="KW-0472">Membrane</keyword>
<keyword evidence="12" id="KW-1185">Reference proteome</keyword>
<comment type="similarity">
    <text evidence="2">Belongs to the complex I subunit 3 family.</text>
</comment>
<keyword evidence="6 10" id="KW-1133">Transmembrane helix</keyword>
<evidence type="ECO:0000256" key="9">
    <source>
        <dbReference type="ARBA" id="ARBA00049551"/>
    </source>
</evidence>
<organism evidence="11 12">
    <name type="scientific">Acromyrmex charruanus</name>
    <dbReference type="NCBI Taxonomy" id="2715315"/>
    <lineage>
        <taxon>Eukaryota</taxon>
        <taxon>Metazoa</taxon>
        <taxon>Ecdysozoa</taxon>
        <taxon>Arthropoda</taxon>
        <taxon>Hexapoda</taxon>
        <taxon>Insecta</taxon>
        <taxon>Pterygota</taxon>
        <taxon>Neoptera</taxon>
        <taxon>Endopterygota</taxon>
        <taxon>Hymenoptera</taxon>
        <taxon>Apocrita</taxon>
        <taxon>Aculeata</taxon>
        <taxon>Formicoidea</taxon>
        <taxon>Formicidae</taxon>
        <taxon>Myrmicinae</taxon>
        <taxon>Acromyrmex</taxon>
    </lineage>
</organism>
<evidence type="ECO:0000256" key="10">
    <source>
        <dbReference type="SAM" id="Phobius"/>
    </source>
</evidence>
<dbReference type="InterPro" id="IPR000440">
    <property type="entry name" value="NADH_UbQ/plastoQ_OxRdtase_su3"/>
</dbReference>
<dbReference type="GO" id="GO:0016020">
    <property type="term" value="C:membrane"/>
    <property type="evidence" value="ECO:0007669"/>
    <property type="project" value="UniProtKB-SubCell"/>
</dbReference>
<dbReference type="Gene3D" id="1.20.58.1610">
    <property type="entry name" value="NADH:ubiquinone/plastoquinone oxidoreductase, chain 3"/>
    <property type="match status" value="1"/>
</dbReference>
<dbReference type="GO" id="GO:0008137">
    <property type="term" value="F:NADH dehydrogenase (ubiquinone) activity"/>
    <property type="evidence" value="ECO:0007669"/>
    <property type="project" value="UniProtKB-EC"/>
</dbReference>
<gene>
    <name evidence="11" type="primary">Mtnd3_0</name>
    <name evidence="11" type="ORF">G6Z76_0010651</name>
</gene>
<evidence type="ECO:0000256" key="1">
    <source>
        <dbReference type="ARBA" id="ARBA00004370"/>
    </source>
</evidence>
<dbReference type="EMBL" id="JAANIC010002585">
    <property type="protein sequence ID" value="KAG5344562.1"/>
    <property type="molecule type" value="Genomic_DNA"/>
</dbReference>
<feature type="transmembrane region" description="Helical" evidence="10">
    <location>
        <begin position="56"/>
        <end position="81"/>
    </location>
</feature>
<dbReference type="Proteomes" id="UP000669903">
    <property type="component" value="Unassembled WGS sequence"/>
</dbReference>
<dbReference type="InterPro" id="IPR038430">
    <property type="entry name" value="NDAH_ubi_oxred_su3_sf"/>
</dbReference>
<dbReference type="Pfam" id="PF00507">
    <property type="entry name" value="Oxidored_q4"/>
    <property type="match status" value="1"/>
</dbReference>
<reference evidence="11" key="1">
    <citation type="submission" date="2020-03" db="EMBL/GenBank/DDBJ databases">
        <title>Relaxed selection underlies rapid genomic changes in the transitions from sociality to social parasitism in ants.</title>
        <authorList>
            <person name="Bi X."/>
        </authorList>
    </citation>
    <scope>NUCLEOTIDE SEQUENCE</scope>
    <source>
        <strain evidence="11">BGI-DK2014a</strain>
        <tissue evidence="11">Whole body</tissue>
    </source>
</reference>
<accession>A0A836K1T0</accession>
<evidence type="ECO:0000256" key="6">
    <source>
        <dbReference type="ARBA" id="ARBA00022989"/>
    </source>
</evidence>
<evidence type="ECO:0000256" key="4">
    <source>
        <dbReference type="ARBA" id="ARBA00022448"/>
    </source>
</evidence>
<comment type="subcellular location">
    <subcellularLocation>
        <location evidence="1">Membrane</location>
    </subcellularLocation>
</comment>
<protein>
    <recommendedName>
        <fullName evidence="3">NADH-ubiquinone oxidoreductase chain 3</fullName>
    </recommendedName>
    <alternativeName>
        <fullName evidence="8">NADH dehydrogenase subunit 3</fullName>
    </alternativeName>
</protein>
<evidence type="ECO:0000256" key="2">
    <source>
        <dbReference type="ARBA" id="ARBA00008472"/>
    </source>
</evidence>
<comment type="caution">
    <text evidence="11">The sequence shown here is derived from an EMBL/GenBank/DDBJ whole genome shotgun (WGS) entry which is preliminary data.</text>
</comment>